<dbReference type="GO" id="GO:0008270">
    <property type="term" value="F:zinc ion binding"/>
    <property type="evidence" value="ECO:0007669"/>
    <property type="project" value="InterPro"/>
</dbReference>
<feature type="domain" description="Zn(2)-C6 fungal-type" evidence="7">
    <location>
        <begin position="44"/>
        <end position="75"/>
    </location>
</feature>
<name>A0A1E3PSN6_9ASCO</name>
<evidence type="ECO:0000313" key="9">
    <source>
        <dbReference type="Proteomes" id="UP000095009"/>
    </source>
</evidence>
<sequence>MASTSSSLIPETSYYMPTAAQVVPSTLSDSNSSPKLISRKTMKACTNCRKSKSKCEHPGTIPCKRCEAQGLPCIFEIKQSAHNLVHEKGHQDCSSKNEIFETKIESRIVDLENNFANQFNNLFNYIKGRLPVNGRGESDESTKTILYGSYPPPSLLNIPSNSTSNRLFPQKIQNNYMPNQPVGVINHGKDNRNSHSFTQDDEFTINRLGHHDTFEHSISYYPSDSSSLPTSNNHSKLDSLYDNSSASLSGIFNKSSESSQLIGSTTPITKKTSSDDGTVLTVTYAQADELFNYFHEKISPHLYEFGSSNLSLPSVWSRSKILTVAICTISSINHSILHYLYPALKADLENLTKAVLFCSARSDEETIDTILALCVAGCWLPDSFMLTSIALRLASNIGLNIPETIPSREESENVNSAFNDGKEGNSPIGDRYRLKLWYILCNLDGNQSLISTNEPIVKRDDPAVLRSRELLGTVPAMPDMGQLRGLIPKYFSVFDKPHSSPSTPGIFAFKKKLGTSVSIENTRGLSTEEIAVHKTFHTLNSRAKCAEDDSGVDISAALLSDMRLVSQLEFNQAVKSVLHNRGWRLLDPANTGVPWENNLDLDKWMVSWACLLTTSNTEASSWPSKSTLIHYNFAKMRINSVVIRNLSASGGKLSPQSKVTAHKISNNDNTEIEIGTYKTKSDKIAISAAQSILKLATTDHDILDALRYIPIHIHMMLYYSALFLLHSASDMEDARSFKDNLDAIGLARDLRLAMLNSARSDKHITYEIASCMKDAVQEKVNMLQQRKDWYLIESRVIKAADSTGMNLATSRRPTSISAWPGNGPAHPGVS</sequence>
<proteinExistence type="predicted"/>
<dbReference type="InterPro" id="IPR001138">
    <property type="entry name" value="Zn2Cys6_DnaBD"/>
</dbReference>
<dbReference type="PANTHER" id="PTHR31845">
    <property type="entry name" value="FINGER DOMAIN PROTEIN, PUTATIVE-RELATED"/>
    <property type="match status" value="1"/>
</dbReference>
<protein>
    <recommendedName>
        <fullName evidence="7">Zn(2)-C6 fungal-type domain-containing protein</fullName>
    </recommendedName>
</protein>
<evidence type="ECO:0000259" key="7">
    <source>
        <dbReference type="PROSITE" id="PS50048"/>
    </source>
</evidence>
<dbReference type="STRING" id="857566.A0A1E3PSN6"/>
<organism evidence="8 9">
    <name type="scientific">Nadsonia fulvescens var. elongata DSM 6958</name>
    <dbReference type="NCBI Taxonomy" id="857566"/>
    <lineage>
        <taxon>Eukaryota</taxon>
        <taxon>Fungi</taxon>
        <taxon>Dikarya</taxon>
        <taxon>Ascomycota</taxon>
        <taxon>Saccharomycotina</taxon>
        <taxon>Dipodascomycetes</taxon>
        <taxon>Dipodascales</taxon>
        <taxon>Dipodascales incertae sedis</taxon>
        <taxon>Nadsonia</taxon>
    </lineage>
</organism>
<reference evidence="8 9" key="1">
    <citation type="journal article" date="2016" name="Proc. Natl. Acad. Sci. U.S.A.">
        <title>Comparative genomics of biotechnologically important yeasts.</title>
        <authorList>
            <person name="Riley R."/>
            <person name="Haridas S."/>
            <person name="Wolfe K.H."/>
            <person name="Lopes M.R."/>
            <person name="Hittinger C.T."/>
            <person name="Goeker M."/>
            <person name="Salamov A.A."/>
            <person name="Wisecaver J.H."/>
            <person name="Long T.M."/>
            <person name="Calvey C.H."/>
            <person name="Aerts A.L."/>
            <person name="Barry K.W."/>
            <person name="Choi C."/>
            <person name="Clum A."/>
            <person name="Coughlan A.Y."/>
            <person name="Deshpande S."/>
            <person name="Douglass A.P."/>
            <person name="Hanson S.J."/>
            <person name="Klenk H.-P."/>
            <person name="LaButti K.M."/>
            <person name="Lapidus A."/>
            <person name="Lindquist E.A."/>
            <person name="Lipzen A.M."/>
            <person name="Meier-Kolthoff J.P."/>
            <person name="Ohm R.A."/>
            <person name="Otillar R.P."/>
            <person name="Pangilinan J.L."/>
            <person name="Peng Y."/>
            <person name="Rokas A."/>
            <person name="Rosa C.A."/>
            <person name="Scheuner C."/>
            <person name="Sibirny A.A."/>
            <person name="Slot J.C."/>
            <person name="Stielow J.B."/>
            <person name="Sun H."/>
            <person name="Kurtzman C.P."/>
            <person name="Blackwell M."/>
            <person name="Grigoriev I.V."/>
            <person name="Jeffries T.W."/>
        </authorList>
    </citation>
    <scope>NUCLEOTIDE SEQUENCE [LARGE SCALE GENOMIC DNA]</scope>
    <source>
        <strain evidence="8 9">DSM 6958</strain>
    </source>
</reference>
<dbReference type="GO" id="GO:0005634">
    <property type="term" value="C:nucleus"/>
    <property type="evidence" value="ECO:0007669"/>
    <property type="project" value="UniProtKB-SubCell"/>
</dbReference>
<dbReference type="OrthoDB" id="4060227at2759"/>
<evidence type="ECO:0000256" key="1">
    <source>
        <dbReference type="ARBA" id="ARBA00004123"/>
    </source>
</evidence>
<accession>A0A1E3PSN6</accession>
<dbReference type="GO" id="GO:0000981">
    <property type="term" value="F:DNA-binding transcription factor activity, RNA polymerase II-specific"/>
    <property type="evidence" value="ECO:0007669"/>
    <property type="project" value="InterPro"/>
</dbReference>
<evidence type="ECO:0000256" key="2">
    <source>
        <dbReference type="ARBA" id="ARBA00023015"/>
    </source>
</evidence>
<dbReference type="CDD" id="cd12148">
    <property type="entry name" value="fungal_TF_MHR"/>
    <property type="match status" value="1"/>
</dbReference>
<dbReference type="Gene3D" id="4.10.240.10">
    <property type="entry name" value="Zn(2)-C6 fungal-type DNA-binding domain"/>
    <property type="match status" value="1"/>
</dbReference>
<dbReference type="GO" id="GO:0000976">
    <property type="term" value="F:transcription cis-regulatory region binding"/>
    <property type="evidence" value="ECO:0007669"/>
    <property type="project" value="TreeGrafter"/>
</dbReference>
<dbReference type="InterPro" id="IPR051089">
    <property type="entry name" value="prtT"/>
</dbReference>
<dbReference type="PROSITE" id="PS50048">
    <property type="entry name" value="ZN2_CY6_FUNGAL_2"/>
    <property type="match status" value="1"/>
</dbReference>
<keyword evidence="5" id="KW-0539">Nucleus</keyword>
<dbReference type="EMBL" id="KV454406">
    <property type="protein sequence ID" value="ODQ68436.1"/>
    <property type="molecule type" value="Genomic_DNA"/>
</dbReference>
<dbReference type="Pfam" id="PF00172">
    <property type="entry name" value="Zn_clus"/>
    <property type="match status" value="1"/>
</dbReference>
<dbReference type="SMART" id="SM00066">
    <property type="entry name" value="GAL4"/>
    <property type="match status" value="1"/>
</dbReference>
<evidence type="ECO:0000256" key="4">
    <source>
        <dbReference type="ARBA" id="ARBA00023163"/>
    </source>
</evidence>
<keyword evidence="2" id="KW-0805">Transcription regulation</keyword>
<evidence type="ECO:0000256" key="6">
    <source>
        <dbReference type="SAM" id="MobiDB-lite"/>
    </source>
</evidence>
<keyword evidence="9" id="KW-1185">Reference proteome</keyword>
<comment type="subcellular location">
    <subcellularLocation>
        <location evidence="1">Nucleus</location>
    </subcellularLocation>
</comment>
<evidence type="ECO:0000256" key="3">
    <source>
        <dbReference type="ARBA" id="ARBA00023125"/>
    </source>
</evidence>
<evidence type="ECO:0000256" key="5">
    <source>
        <dbReference type="ARBA" id="ARBA00023242"/>
    </source>
</evidence>
<keyword evidence="3" id="KW-0238">DNA-binding</keyword>
<dbReference type="CDD" id="cd00067">
    <property type="entry name" value="GAL4"/>
    <property type="match status" value="1"/>
</dbReference>
<evidence type="ECO:0000313" key="8">
    <source>
        <dbReference type="EMBL" id="ODQ68436.1"/>
    </source>
</evidence>
<gene>
    <name evidence="8" type="ORF">NADFUDRAFT_45007</name>
</gene>
<dbReference type="SUPFAM" id="SSF57701">
    <property type="entry name" value="Zn2/Cys6 DNA-binding domain"/>
    <property type="match status" value="1"/>
</dbReference>
<feature type="region of interest" description="Disordered" evidence="6">
    <location>
        <begin position="811"/>
        <end position="830"/>
    </location>
</feature>
<dbReference type="PANTHER" id="PTHR31845:SF17">
    <property type="entry name" value="ZN(II)2CYS6 TRANSCRIPTION FACTOR (EUROFUNG)"/>
    <property type="match status" value="1"/>
</dbReference>
<dbReference type="AlphaFoldDB" id="A0A1E3PSN6"/>
<dbReference type="Proteomes" id="UP000095009">
    <property type="component" value="Unassembled WGS sequence"/>
</dbReference>
<dbReference type="InterPro" id="IPR036864">
    <property type="entry name" value="Zn2-C6_fun-type_DNA-bd_sf"/>
</dbReference>
<keyword evidence="4" id="KW-0804">Transcription</keyword>
<dbReference type="PROSITE" id="PS00463">
    <property type="entry name" value="ZN2_CY6_FUNGAL_1"/>
    <property type="match status" value="1"/>
</dbReference>